<dbReference type="Proteomes" id="UP000789366">
    <property type="component" value="Unassembled WGS sequence"/>
</dbReference>
<gene>
    <name evidence="1" type="ORF">SPELUC_LOCUS18016</name>
</gene>
<evidence type="ECO:0000313" key="2">
    <source>
        <dbReference type="Proteomes" id="UP000789366"/>
    </source>
</evidence>
<reference evidence="1" key="1">
    <citation type="submission" date="2021-06" db="EMBL/GenBank/DDBJ databases">
        <authorList>
            <person name="Kallberg Y."/>
            <person name="Tangrot J."/>
            <person name="Rosling A."/>
        </authorList>
    </citation>
    <scope>NUCLEOTIDE SEQUENCE</scope>
    <source>
        <strain evidence="1">28 12/20/2015</strain>
    </source>
</reference>
<feature type="non-terminal residue" evidence="1">
    <location>
        <position position="54"/>
    </location>
</feature>
<protein>
    <submittedName>
        <fullName evidence="1">6506_t:CDS:1</fullName>
    </submittedName>
</protein>
<organism evidence="1 2">
    <name type="scientific">Cetraspora pellucida</name>
    <dbReference type="NCBI Taxonomy" id="1433469"/>
    <lineage>
        <taxon>Eukaryota</taxon>
        <taxon>Fungi</taxon>
        <taxon>Fungi incertae sedis</taxon>
        <taxon>Mucoromycota</taxon>
        <taxon>Glomeromycotina</taxon>
        <taxon>Glomeromycetes</taxon>
        <taxon>Diversisporales</taxon>
        <taxon>Gigasporaceae</taxon>
        <taxon>Cetraspora</taxon>
    </lineage>
</organism>
<name>A0ACA9RNF0_9GLOM</name>
<keyword evidence="2" id="KW-1185">Reference proteome</keyword>
<evidence type="ECO:0000313" key="1">
    <source>
        <dbReference type="EMBL" id="CAG8800377.1"/>
    </source>
</evidence>
<proteinExistence type="predicted"/>
<comment type="caution">
    <text evidence="1">The sequence shown here is derived from an EMBL/GenBank/DDBJ whole genome shotgun (WGS) entry which is preliminary data.</text>
</comment>
<sequence length="54" mass="6163">MIHALNEALSKLWNVTETEVPNLLIIERNLCMVDGLLKPFLEENEESFGGTYIN</sequence>
<accession>A0ACA9RNF0</accession>
<dbReference type="EMBL" id="CAJVPW010079392">
    <property type="protein sequence ID" value="CAG8800377.1"/>
    <property type="molecule type" value="Genomic_DNA"/>
</dbReference>